<protein>
    <submittedName>
        <fullName evidence="2">Uncharacterized protein</fullName>
    </submittedName>
</protein>
<dbReference type="OrthoDB" id="1178051at2"/>
<evidence type="ECO:0000256" key="1">
    <source>
        <dbReference type="SAM" id="SignalP"/>
    </source>
</evidence>
<proteinExistence type="predicted"/>
<dbReference type="EMBL" id="FQWL01000002">
    <property type="protein sequence ID" value="SHG56732.1"/>
    <property type="molecule type" value="Genomic_DNA"/>
</dbReference>
<evidence type="ECO:0000313" key="2">
    <source>
        <dbReference type="EMBL" id="SHG56732.1"/>
    </source>
</evidence>
<evidence type="ECO:0000313" key="3">
    <source>
        <dbReference type="Proteomes" id="UP000184532"/>
    </source>
</evidence>
<dbReference type="AlphaFoldDB" id="A0A1M5KV49"/>
<organism evidence="2 3">
    <name type="scientific">Flagellimonas flava</name>
    <dbReference type="NCBI Taxonomy" id="570519"/>
    <lineage>
        <taxon>Bacteria</taxon>
        <taxon>Pseudomonadati</taxon>
        <taxon>Bacteroidota</taxon>
        <taxon>Flavobacteriia</taxon>
        <taxon>Flavobacteriales</taxon>
        <taxon>Flavobacteriaceae</taxon>
        <taxon>Flagellimonas</taxon>
    </lineage>
</organism>
<dbReference type="STRING" id="570519.SAMN04488116_1800"/>
<keyword evidence="1" id="KW-0732">Signal</keyword>
<accession>A0A1M5KV49</accession>
<sequence length="163" mass="18858">MKKLLLYGCVLLGSAAMANQKHYKAPLTDLNEIVFIEDEDLDLGFDSADYLPKDFDPHKVYMDVMSIPYIEEEKDCALEFDSAHYLPEGFDAYSDIVGVTSINYMEDDRIDLGFDPSEYLPEGFDPYEDYFNLDWIPYIEDEEELELHLSISILKLRTKLTAK</sequence>
<dbReference type="RefSeq" id="WP_073178518.1">
    <property type="nucleotide sequence ID" value="NZ_FQWL01000002.1"/>
</dbReference>
<name>A0A1M5KV49_9FLAO</name>
<gene>
    <name evidence="2" type="ORF">SAMN04488116_1800</name>
</gene>
<feature type="chain" id="PRO_5012319063" evidence="1">
    <location>
        <begin position="19"/>
        <end position="163"/>
    </location>
</feature>
<keyword evidence="3" id="KW-1185">Reference proteome</keyword>
<dbReference type="Proteomes" id="UP000184532">
    <property type="component" value="Unassembled WGS sequence"/>
</dbReference>
<reference evidence="3" key="1">
    <citation type="submission" date="2016-11" db="EMBL/GenBank/DDBJ databases">
        <authorList>
            <person name="Varghese N."/>
            <person name="Submissions S."/>
        </authorList>
    </citation>
    <scope>NUCLEOTIDE SEQUENCE [LARGE SCALE GENOMIC DNA]</scope>
    <source>
        <strain evidence="3">DSM 22638</strain>
    </source>
</reference>
<feature type="signal peptide" evidence="1">
    <location>
        <begin position="1"/>
        <end position="18"/>
    </location>
</feature>